<dbReference type="AlphaFoldDB" id="A0A7J6MES9"/>
<evidence type="ECO:0000313" key="1">
    <source>
        <dbReference type="EMBL" id="KAF4670098.1"/>
    </source>
</evidence>
<accession>A0A7J6MES9</accession>
<protein>
    <submittedName>
        <fullName evidence="1">Uncharacterized protein</fullName>
    </submittedName>
</protein>
<proteinExistence type="predicted"/>
<dbReference type="Proteomes" id="UP000591131">
    <property type="component" value="Unassembled WGS sequence"/>
</dbReference>
<dbReference type="EMBL" id="JAAPAO010000159">
    <property type="protein sequence ID" value="KAF4670098.1"/>
    <property type="molecule type" value="Genomic_DNA"/>
</dbReference>
<reference evidence="1 2" key="1">
    <citation type="submission" date="2020-04" db="EMBL/GenBank/DDBJ databases">
        <title>Perkinsus chesapeaki whole genome sequence.</title>
        <authorList>
            <person name="Bogema D.R."/>
        </authorList>
    </citation>
    <scope>NUCLEOTIDE SEQUENCE [LARGE SCALE GENOMIC DNA]</scope>
    <source>
        <strain evidence="1">ATCC PRA-425</strain>
    </source>
</reference>
<keyword evidence="2" id="KW-1185">Reference proteome</keyword>
<comment type="caution">
    <text evidence="1">The sequence shown here is derived from an EMBL/GenBank/DDBJ whole genome shotgun (WGS) entry which is preliminary data.</text>
</comment>
<sequence>MPGSGTYAGQNEKYCFYWVVRETGRDGTNGRVDIHASRLDIPGAKNISCTNVWYWQSSVATKRTVDFNSQNEGLIALSEKLGIDAEDWRAFSHGLHWIVAFGVRLTPI</sequence>
<gene>
    <name evidence="1" type="ORF">FOL47_002216</name>
</gene>
<evidence type="ECO:0000313" key="2">
    <source>
        <dbReference type="Proteomes" id="UP000591131"/>
    </source>
</evidence>
<organism evidence="1 2">
    <name type="scientific">Perkinsus chesapeaki</name>
    <name type="common">Clam parasite</name>
    <name type="synonym">Perkinsus andrewsi</name>
    <dbReference type="NCBI Taxonomy" id="330153"/>
    <lineage>
        <taxon>Eukaryota</taxon>
        <taxon>Sar</taxon>
        <taxon>Alveolata</taxon>
        <taxon>Perkinsozoa</taxon>
        <taxon>Perkinsea</taxon>
        <taxon>Perkinsida</taxon>
        <taxon>Perkinsidae</taxon>
        <taxon>Perkinsus</taxon>
    </lineage>
</organism>
<name>A0A7J6MES9_PERCH</name>